<dbReference type="InterPro" id="IPR031825">
    <property type="entry name" value="RXLR"/>
</dbReference>
<gene>
    <name evidence="6" type="ORF">PHMEG_00041754</name>
</gene>
<reference evidence="7" key="1">
    <citation type="submission" date="2017-03" db="EMBL/GenBank/DDBJ databases">
        <title>Phytopthora megakarya and P. palmivora, two closely related causual agents of cacao black pod achieved similar genome size and gene model numbers by different mechanisms.</title>
        <authorList>
            <person name="Ali S."/>
            <person name="Shao J."/>
            <person name="Larry D.J."/>
            <person name="Kronmiller B."/>
            <person name="Shen D."/>
            <person name="Strem M.D."/>
            <person name="Melnick R.L."/>
            <person name="Guiltinan M.J."/>
            <person name="Tyler B.M."/>
            <person name="Meinhardt L.W."/>
            <person name="Bailey B.A."/>
        </authorList>
    </citation>
    <scope>NUCLEOTIDE SEQUENCE [LARGE SCALE GENOMIC DNA]</scope>
    <source>
        <strain evidence="7">zdho120</strain>
    </source>
</reference>
<name>A0A225UB48_9STRA</name>
<dbReference type="GO" id="GO:0005576">
    <property type="term" value="C:extracellular region"/>
    <property type="evidence" value="ECO:0007669"/>
    <property type="project" value="UniProtKB-SubCell"/>
</dbReference>
<dbReference type="Pfam" id="PF16810">
    <property type="entry name" value="RXLR"/>
    <property type="match status" value="1"/>
</dbReference>
<evidence type="ECO:0000256" key="5">
    <source>
        <dbReference type="RuleBase" id="RU367124"/>
    </source>
</evidence>
<comment type="subcellular location">
    <subcellularLocation>
        <location evidence="1 5">Secreted</location>
    </subcellularLocation>
</comment>
<evidence type="ECO:0000256" key="2">
    <source>
        <dbReference type="ARBA" id="ARBA00010400"/>
    </source>
</evidence>
<feature type="signal peptide" evidence="5">
    <location>
        <begin position="1"/>
        <end position="24"/>
    </location>
</feature>
<sequence>MRVHYAALLGIVVVATSTSTAILAKDSTLDVSVRSVLGVQVGASTNRFLRIHDATEDKTEERMFNRGIVTNVVNTKVSTSANQLKDKVDDLFQKFKLNVPNT</sequence>
<evidence type="ECO:0000256" key="1">
    <source>
        <dbReference type="ARBA" id="ARBA00004613"/>
    </source>
</evidence>
<evidence type="ECO:0000256" key="4">
    <source>
        <dbReference type="ARBA" id="ARBA00022729"/>
    </source>
</evidence>
<dbReference type="AlphaFoldDB" id="A0A225UB48"/>
<keyword evidence="7" id="KW-1185">Reference proteome</keyword>
<feature type="chain" id="PRO_5028502598" description="RxLR effector protein" evidence="5">
    <location>
        <begin position="25"/>
        <end position="102"/>
    </location>
</feature>
<proteinExistence type="inferred from homology"/>
<accession>A0A225UB48</accession>
<evidence type="ECO:0000256" key="3">
    <source>
        <dbReference type="ARBA" id="ARBA00022525"/>
    </source>
</evidence>
<dbReference type="Proteomes" id="UP000198211">
    <property type="component" value="Unassembled WGS sequence"/>
</dbReference>
<protein>
    <recommendedName>
        <fullName evidence="5">RxLR effector protein</fullName>
    </recommendedName>
</protein>
<dbReference type="EMBL" id="NBNE01023568">
    <property type="protein sequence ID" value="OWY90218.1"/>
    <property type="molecule type" value="Genomic_DNA"/>
</dbReference>
<evidence type="ECO:0000313" key="6">
    <source>
        <dbReference type="EMBL" id="OWY90218.1"/>
    </source>
</evidence>
<comment type="function">
    <text evidence="5">Effector that suppresses plant defense responses during pathogen infection.</text>
</comment>
<organism evidence="6 7">
    <name type="scientific">Phytophthora megakarya</name>
    <dbReference type="NCBI Taxonomy" id="4795"/>
    <lineage>
        <taxon>Eukaryota</taxon>
        <taxon>Sar</taxon>
        <taxon>Stramenopiles</taxon>
        <taxon>Oomycota</taxon>
        <taxon>Peronosporomycetes</taxon>
        <taxon>Peronosporales</taxon>
        <taxon>Peronosporaceae</taxon>
        <taxon>Phytophthora</taxon>
    </lineage>
</organism>
<keyword evidence="4 5" id="KW-0732">Signal</keyword>
<comment type="caution">
    <text evidence="6">The sequence shown here is derived from an EMBL/GenBank/DDBJ whole genome shotgun (WGS) entry which is preliminary data.</text>
</comment>
<comment type="domain">
    <text evidence="5">The RxLR-dEER motif acts to carry the protein into the host cell cytoplasm through binding to cell surface phosphatidylinositol-3-phosphate.</text>
</comment>
<comment type="similarity">
    <text evidence="2 5">Belongs to the RxLR effector family.</text>
</comment>
<evidence type="ECO:0000313" key="7">
    <source>
        <dbReference type="Proteomes" id="UP000198211"/>
    </source>
</evidence>
<feature type="non-terminal residue" evidence="6">
    <location>
        <position position="102"/>
    </location>
</feature>
<keyword evidence="3 5" id="KW-0964">Secreted</keyword>